<organism evidence="1 2">
    <name type="scientific">Oryza meyeriana var. granulata</name>
    <dbReference type="NCBI Taxonomy" id="110450"/>
    <lineage>
        <taxon>Eukaryota</taxon>
        <taxon>Viridiplantae</taxon>
        <taxon>Streptophyta</taxon>
        <taxon>Embryophyta</taxon>
        <taxon>Tracheophyta</taxon>
        <taxon>Spermatophyta</taxon>
        <taxon>Magnoliopsida</taxon>
        <taxon>Liliopsida</taxon>
        <taxon>Poales</taxon>
        <taxon>Poaceae</taxon>
        <taxon>BOP clade</taxon>
        <taxon>Oryzoideae</taxon>
        <taxon>Oryzeae</taxon>
        <taxon>Oryzinae</taxon>
        <taxon>Oryza</taxon>
        <taxon>Oryza meyeriana</taxon>
    </lineage>
</organism>
<evidence type="ECO:0000313" key="1">
    <source>
        <dbReference type="EMBL" id="KAF0894546.1"/>
    </source>
</evidence>
<sequence length="80" mass="8849">MSPSRRLLCHPTLPLSLLPPTGLLLHGLHHALSLLLEIPCQLCHGTLVRRLLRPDSFLNALALIGNATANGEGRRERQMR</sequence>
<reference evidence="1 2" key="1">
    <citation type="submission" date="2019-11" db="EMBL/GenBank/DDBJ databases">
        <title>Whole genome sequence of Oryza granulata.</title>
        <authorList>
            <person name="Li W."/>
        </authorList>
    </citation>
    <scope>NUCLEOTIDE SEQUENCE [LARGE SCALE GENOMIC DNA]</scope>
    <source>
        <strain evidence="2">cv. Menghai</strain>
        <tissue evidence="1">Leaf</tissue>
    </source>
</reference>
<evidence type="ECO:0000313" key="2">
    <source>
        <dbReference type="Proteomes" id="UP000479710"/>
    </source>
</evidence>
<dbReference type="AlphaFoldDB" id="A0A6G1C334"/>
<dbReference type="Proteomes" id="UP000479710">
    <property type="component" value="Unassembled WGS sequence"/>
</dbReference>
<keyword evidence="2" id="KW-1185">Reference proteome</keyword>
<name>A0A6G1C334_9ORYZ</name>
<proteinExistence type="predicted"/>
<accession>A0A6G1C334</accession>
<dbReference type="EMBL" id="SPHZ02000010">
    <property type="protein sequence ID" value="KAF0894546.1"/>
    <property type="molecule type" value="Genomic_DNA"/>
</dbReference>
<protein>
    <submittedName>
        <fullName evidence="1">Uncharacterized protein</fullName>
    </submittedName>
</protein>
<gene>
    <name evidence="1" type="ORF">E2562_001849</name>
</gene>
<comment type="caution">
    <text evidence="1">The sequence shown here is derived from an EMBL/GenBank/DDBJ whole genome shotgun (WGS) entry which is preliminary data.</text>
</comment>